<evidence type="ECO:0000256" key="2">
    <source>
        <dbReference type="ARBA" id="ARBA00022448"/>
    </source>
</evidence>
<keyword evidence="3" id="KW-1003">Cell membrane</keyword>
<feature type="transmembrane region" description="Helical" evidence="8">
    <location>
        <begin position="144"/>
        <end position="164"/>
    </location>
</feature>
<keyword evidence="6 8" id="KW-0472">Membrane</keyword>
<keyword evidence="2" id="KW-0813">Transport</keyword>
<dbReference type="InterPro" id="IPR036259">
    <property type="entry name" value="MFS_trans_sf"/>
</dbReference>
<gene>
    <name evidence="10" type="ORF">Msi02_76960</name>
</gene>
<feature type="transmembrane region" description="Helical" evidence="8">
    <location>
        <begin position="86"/>
        <end position="105"/>
    </location>
</feature>
<feature type="transmembrane region" description="Helical" evidence="8">
    <location>
        <begin position="364"/>
        <end position="389"/>
    </location>
</feature>
<reference evidence="10 11" key="1">
    <citation type="submission" date="2021-01" db="EMBL/GenBank/DDBJ databases">
        <title>Whole genome shotgun sequence of Microbispora siamensis NBRC 104113.</title>
        <authorList>
            <person name="Komaki H."/>
            <person name="Tamura T."/>
        </authorList>
    </citation>
    <scope>NUCLEOTIDE SEQUENCE [LARGE SCALE GENOMIC DNA]</scope>
    <source>
        <strain evidence="10 11">NBRC 104113</strain>
    </source>
</reference>
<dbReference type="Pfam" id="PF07690">
    <property type="entry name" value="MFS_1"/>
    <property type="match status" value="1"/>
</dbReference>
<dbReference type="InterPro" id="IPR011701">
    <property type="entry name" value="MFS"/>
</dbReference>
<evidence type="ECO:0000256" key="6">
    <source>
        <dbReference type="ARBA" id="ARBA00023136"/>
    </source>
</evidence>
<evidence type="ECO:0000313" key="11">
    <source>
        <dbReference type="Proteomes" id="UP000660454"/>
    </source>
</evidence>
<dbReference type="Gene3D" id="1.20.1250.20">
    <property type="entry name" value="MFS general substrate transporter like domains"/>
    <property type="match status" value="1"/>
</dbReference>
<dbReference type="PANTHER" id="PTHR42718:SF47">
    <property type="entry name" value="METHYL VIOLOGEN RESISTANCE PROTEIN SMVA"/>
    <property type="match status" value="1"/>
</dbReference>
<accession>A0ABQ4GZK0</accession>
<evidence type="ECO:0000256" key="8">
    <source>
        <dbReference type="SAM" id="Phobius"/>
    </source>
</evidence>
<proteinExistence type="predicted"/>
<evidence type="ECO:0000256" key="3">
    <source>
        <dbReference type="ARBA" id="ARBA00022475"/>
    </source>
</evidence>
<evidence type="ECO:0000256" key="5">
    <source>
        <dbReference type="ARBA" id="ARBA00022989"/>
    </source>
</evidence>
<feature type="transmembrane region" description="Helical" evidence="8">
    <location>
        <begin position="111"/>
        <end position="132"/>
    </location>
</feature>
<keyword evidence="11" id="KW-1185">Reference proteome</keyword>
<comment type="caution">
    <text evidence="10">The sequence shown here is derived from an EMBL/GenBank/DDBJ whole genome shotgun (WGS) entry which is preliminary data.</text>
</comment>
<dbReference type="PANTHER" id="PTHR42718">
    <property type="entry name" value="MAJOR FACILITATOR SUPERFAMILY MULTIDRUG TRANSPORTER MFSC"/>
    <property type="match status" value="1"/>
</dbReference>
<evidence type="ECO:0000256" key="4">
    <source>
        <dbReference type="ARBA" id="ARBA00022692"/>
    </source>
</evidence>
<evidence type="ECO:0000313" key="10">
    <source>
        <dbReference type="EMBL" id="GIH66879.1"/>
    </source>
</evidence>
<keyword evidence="4 8" id="KW-0812">Transmembrane</keyword>
<feature type="domain" description="Major facilitator superfamily (MFS) profile" evidence="9">
    <location>
        <begin position="20"/>
        <end position="505"/>
    </location>
</feature>
<dbReference type="Proteomes" id="UP000660454">
    <property type="component" value="Unassembled WGS sequence"/>
</dbReference>
<feature type="region of interest" description="Disordered" evidence="7">
    <location>
        <begin position="509"/>
        <end position="530"/>
    </location>
</feature>
<feature type="transmembrane region" description="Helical" evidence="8">
    <location>
        <begin position="410"/>
        <end position="429"/>
    </location>
</feature>
<comment type="subcellular location">
    <subcellularLocation>
        <location evidence="1">Cell membrane</location>
        <topology evidence="1">Multi-pass membrane protein</topology>
    </subcellularLocation>
</comment>
<dbReference type="SUPFAM" id="SSF103473">
    <property type="entry name" value="MFS general substrate transporter"/>
    <property type="match status" value="1"/>
</dbReference>
<feature type="transmembrane region" description="Helical" evidence="8">
    <location>
        <begin position="337"/>
        <end position="358"/>
    </location>
</feature>
<name>A0ABQ4GZK0_9ACTN</name>
<dbReference type="InterPro" id="IPR020846">
    <property type="entry name" value="MFS_dom"/>
</dbReference>
<feature type="transmembrane region" description="Helical" evidence="8">
    <location>
        <begin position="206"/>
        <end position="225"/>
    </location>
</feature>
<feature type="transmembrane region" description="Helical" evidence="8">
    <location>
        <begin position="483"/>
        <end position="503"/>
    </location>
</feature>
<dbReference type="EMBL" id="BOOF01000061">
    <property type="protein sequence ID" value="GIH66879.1"/>
    <property type="molecule type" value="Genomic_DNA"/>
</dbReference>
<evidence type="ECO:0000259" key="9">
    <source>
        <dbReference type="PROSITE" id="PS50850"/>
    </source>
</evidence>
<feature type="transmembrane region" description="Helical" evidence="8">
    <location>
        <begin position="309"/>
        <end position="330"/>
    </location>
</feature>
<dbReference type="Gene3D" id="1.20.1720.10">
    <property type="entry name" value="Multidrug resistance protein D"/>
    <property type="match status" value="1"/>
</dbReference>
<keyword evidence="5 8" id="KW-1133">Transmembrane helix</keyword>
<feature type="transmembrane region" description="Helical" evidence="8">
    <location>
        <begin position="231"/>
        <end position="252"/>
    </location>
</feature>
<feature type="transmembrane region" description="Helical" evidence="8">
    <location>
        <begin position="273"/>
        <end position="297"/>
    </location>
</feature>
<sequence length="530" mass="53992">MDTTAEGSAGSRAGRREWIGLAVLALATLLLSLDISVLYLALPELTADLGASASQQLWIMDIYSFMTAGFLVTMGGLGDRIGRRRLLLVGAAVFGVASLFAAFAQNPGTLIAARALIGVSAATLLPSALALLRTMFRDPHEMGRAMGIWFGCFMGGMAIGPLIGGLLLHSFWWGSVFLLGVPVMVVVLVAGPLLLPEHHSPGTGRLDLTSVALSLGAILLFTYGVKELARSGWGAVPAAAVLAGVVVGVVFARRQRGLAEPLLDLLLFRDRRFGVSLSIMLISGIVMAGITLLSSMHLQMVAGLQPFTAGLWLLPFNLAMVAGSIVAPMLTRRFPIVYVMAAGLLLSAAGLLVITQVGTSGEPYALACGLVLTSGGLALPMTLSGNLIMGSAPPEKAGSAAGIMETSGELGVALGVAIMGSLGAFVYRLRLPDDLPGLPAGSAGAAREGIAAAVVEAGRLPGQAAAELLAAARSAFDAGLNTVAAAGAVIFVALAVLALAVLARGGRDQGAQQGVSGDEAQASSLAEPRG</sequence>
<feature type="transmembrane region" description="Helical" evidence="8">
    <location>
        <begin position="170"/>
        <end position="194"/>
    </location>
</feature>
<evidence type="ECO:0000256" key="1">
    <source>
        <dbReference type="ARBA" id="ARBA00004651"/>
    </source>
</evidence>
<evidence type="ECO:0000256" key="7">
    <source>
        <dbReference type="SAM" id="MobiDB-lite"/>
    </source>
</evidence>
<dbReference type="CDD" id="cd17321">
    <property type="entry name" value="MFS_MMR_MDR_like"/>
    <property type="match status" value="1"/>
</dbReference>
<dbReference type="PROSITE" id="PS50850">
    <property type="entry name" value="MFS"/>
    <property type="match status" value="1"/>
</dbReference>
<organism evidence="10 11">
    <name type="scientific">Microbispora siamensis</name>
    <dbReference type="NCBI Taxonomy" id="564413"/>
    <lineage>
        <taxon>Bacteria</taxon>
        <taxon>Bacillati</taxon>
        <taxon>Actinomycetota</taxon>
        <taxon>Actinomycetes</taxon>
        <taxon>Streptosporangiales</taxon>
        <taxon>Streptosporangiaceae</taxon>
        <taxon>Microbispora</taxon>
    </lineage>
</organism>
<protein>
    <submittedName>
        <fullName evidence="10">MFS transporter</fullName>
    </submittedName>
</protein>
<dbReference type="RefSeq" id="WP_204052648.1">
    <property type="nucleotide sequence ID" value="NZ_BOOF01000061.1"/>
</dbReference>
<dbReference type="PRINTS" id="PR01036">
    <property type="entry name" value="TCRTETB"/>
</dbReference>
<feature type="transmembrane region" description="Helical" evidence="8">
    <location>
        <begin position="62"/>
        <end position="79"/>
    </location>
</feature>
<feature type="transmembrane region" description="Helical" evidence="8">
    <location>
        <begin position="18"/>
        <end position="42"/>
    </location>
</feature>